<protein>
    <recommendedName>
        <fullName evidence="2">Guanosine nucleotide diphosphate dissociation inhibitor</fullName>
    </recommendedName>
</protein>
<comment type="similarity">
    <text evidence="1 2">Belongs to the Rab GDI family.</text>
</comment>
<dbReference type="GO" id="GO:0015031">
    <property type="term" value="P:protein transport"/>
    <property type="evidence" value="ECO:0007669"/>
    <property type="project" value="InterPro"/>
</dbReference>
<dbReference type="PRINTS" id="PR00892">
    <property type="entry name" value="RABGDI"/>
</dbReference>
<evidence type="ECO:0000313" key="6">
    <source>
        <dbReference type="Proteomes" id="UP000541444"/>
    </source>
</evidence>
<dbReference type="GO" id="GO:0005737">
    <property type="term" value="C:cytoplasm"/>
    <property type="evidence" value="ECO:0007669"/>
    <property type="project" value="TreeGrafter"/>
</dbReference>
<feature type="coiled-coil region" evidence="3">
    <location>
        <begin position="354"/>
        <end position="414"/>
    </location>
</feature>
<proteinExistence type="inferred from homology"/>
<keyword evidence="3" id="KW-0175">Coiled coil</keyword>
<dbReference type="InterPro" id="IPR018203">
    <property type="entry name" value="GDP_dissociation_inhibitor"/>
</dbReference>
<gene>
    <name evidence="5" type="ORF">GIB67_015780</name>
</gene>
<dbReference type="SUPFAM" id="SSF55961">
    <property type="entry name" value="Bet v1-like"/>
    <property type="match status" value="1"/>
</dbReference>
<dbReference type="EMBL" id="JACGCM010000560">
    <property type="protein sequence ID" value="KAF6170828.1"/>
    <property type="molecule type" value="Genomic_DNA"/>
</dbReference>
<evidence type="ECO:0000256" key="1">
    <source>
        <dbReference type="ARBA" id="ARBA00005593"/>
    </source>
</evidence>
<comment type="caution">
    <text evidence="5">The sequence shown here is derived from an EMBL/GenBank/DDBJ whole genome shotgun (WGS) entry which is preliminary data.</text>
</comment>
<dbReference type="PROSITE" id="PS50848">
    <property type="entry name" value="START"/>
    <property type="match status" value="1"/>
</dbReference>
<evidence type="ECO:0000259" key="4">
    <source>
        <dbReference type="PROSITE" id="PS50848"/>
    </source>
</evidence>
<dbReference type="GO" id="GO:0005093">
    <property type="term" value="F:Rab GDP-dissociation inhibitor activity"/>
    <property type="evidence" value="ECO:0007669"/>
    <property type="project" value="InterPro"/>
</dbReference>
<dbReference type="GO" id="GO:0007264">
    <property type="term" value="P:small GTPase-mediated signal transduction"/>
    <property type="evidence" value="ECO:0007669"/>
    <property type="project" value="InterPro"/>
</dbReference>
<organism evidence="5 6">
    <name type="scientific">Kingdonia uniflora</name>
    <dbReference type="NCBI Taxonomy" id="39325"/>
    <lineage>
        <taxon>Eukaryota</taxon>
        <taxon>Viridiplantae</taxon>
        <taxon>Streptophyta</taxon>
        <taxon>Embryophyta</taxon>
        <taxon>Tracheophyta</taxon>
        <taxon>Spermatophyta</taxon>
        <taxon>Magnoliopsida</taxon>
        <taxon>Ranunculales</taxon>
        <taxon>Circaeasteraceae</taxon>
        <taxon>Kingdonia</taxon>
    </lineage>
</organism>
<dbReference type="PANTHER" id="PTHR11787">
    <property type="entry name" value="RAB GDP-DISSOCIATION INHIBITOR"/>
    <property type="match status" value="1"/>
</dbReference>
<dbReference type="Pfam" id="PF00996">
    <property type="entry name" value="GDI"/>
    <property type="match status" value="1"/>
</dbReference>
<sequence length="605" mass="67767">MPVKNLVRAISINENDMDSQQKDSIQQMMVSLPGPSCKINHKIALLGVLYGEKCKAAFDSVSKSVQTLQGLRHVLMGYLHRKQSDHNTVAPPKFAIPRSLNNCYSCATAFVQHMDMNDYYGGESTSLNLTQLWKRFRGNDKTLKELGSSKEYNVDTIPKFMIANGALLQILIHTDDTKYLNFKVVDGSFVYNKAKIHKVPATDVEALKSPLMGLFEKRRARKFFIYVQVYEDNDPKSHEGLDLTKVKARDVISYVYHIIYHFYWLLSPQVEYDTSGKVIGVMSVEETAKKIIFQACTPPKSDTPDKDQVALVLKTKDDNGASPINANASGVYNAGDVYTDYLSLYTEFSQTSQLERHENSILRQENDKLRAENMSIWDAMRTPIYNNCGGPVMLGEISLEVQQVRVENARLQDELNQVFGCNGLTSLSTVITSLPLGNDYGGVSSPLSAMHGELQVLLPLVPICEVNFLQFCKQYAEGVWTVVDVSVDMNRDTSNPQTFVSSRRLPSGCIVQDMPNGYSKKCEGWALHVLGCPATVVTIAGHPVNVSSAAAVVVLDLPRTRFGVDYSHFEPTLETISVQGLERFNRLERLLERDQVRRARHVLLT</sequence>
<dbReference type="SUPFAM" id="SSF51905">
    <property type="entry name" value="FAD/NAD(P)-binding domain"/>
    <property type="match status" value="1"/>
</dbReference>
<dbReference type="PRINTS" id="PR00891">
    <property type="entry name" value="RABGDIREP"/>
</dbReference>
<dbReference type="Pfam" id="PF24079">
    <property type="entry name" value="UBR4"/>
    <property type="match status" value="1"/>
</dbReference>
<dbReference type="InterPro" id="IPR000806">
    <property type="entry name" value="RabGDI"/>
</dbReference>
<evidence type="ECO:0000313" key="5">
    <source>
        <dbReference type="EMBL" id="KAF6170828.1"/>
    </source>
</evidence>
<dbReference type="OrthoDB" id="1569773at2759"/>
<dbReference type="Proteomes" id="UP000541444">
    <property type="component" value="Unassembled WGS sequence"/>
</dbReference>
<feature type="domain" description="START" evidence="4">
    <location>
        <begin position="377"/>
        <end position="520"/>
    </location>
</feature>
<dbReference type="InterPro" id="IPR056530">
    <property type="entry name" value="UBR4-like_dom"/>
</dbReference>
<dbReference type="InterPro" id="IPR036188">
    <property type="entry name" value="FAD/NAD-bd_sf"/>
</dbReference>
<keyword evidence="6" id="KW-1185">Reference proteome</keyword>
<dbReference type="AlphaFoldDB" id="A0A7J7NV87"/>
<dbReference type="GO" id="GO:0016192">
    <property type="term" value="P:vesicle-mediated transport"/>
    <property type="evidence" value="ECO:0007669"/>
    <property type="project" value="TreeGrafter"/>
</dbReference>
<reference evidence="5 6" key="1">
    <citation type="journal article" date="2020" name="IScience">
        <title>Genome Sequencing of the Endangered Kingdonia uniflora (Circaeasteraceae, Ranunculales) Reveals Potential Mechanisms of Evolutionary Specialization.</title>
        <authorList>
            <person name="Sun Y."/>
            <person name="Deng T."/>
            <person name="Zhang A."/>
            <person name="Moore M.J."/>
            <person name="Landis J.B."/>
            <person name="Lin N."/>
            <person name="Zhang H."/>
            <person name="Zhang X."/>
            <person name="Huang J."/>
            <person name="Zhang X."/>
            <person name="Sun H."/>
            <person name="Wang H."/>
        </authorList>
    </citation>
    <scope>NUCLEOTIDE SEQUENCE [LARGE SCALE GENOMIC DNA]</scope>
    <source>
        <strain evidence="5">TB1705</strain>
        <tissue evidence="5">Leaf</tissue>
    </source>
</reference>
<dbReference type="Gene3D" id="1.10.405.10">
    <property type="entry name" value="Guanine Nucleotide Dissociation Inhibitor, domain 1"/>
    <property type="match status" value="1"/>
</dbReference>
<evidence type="ECO:0000256" key="2">
    <source>
        <dbReference type="RuleBase" id="RU363124"/>
    </source>
</evidence>
<dbReference type="InterPro" id="IPR002913">
    <property type="entry name" value="START_lipid-bd_dom"/>
</dbReference>
<evidence type="ECO:0000256" key="3">
    <source>
        <dbReference type="SAM" id="Coils"/>
    </source>
</evidence>
<dbReference type="Gene3D" id="3.30.519.10">
    <property type="entry name" value="Guanine Nucleotide Dissociation Inhibitor, domain 2"/>
    <property type="match status" value="1"/>
</dbReference>
<name>A0A7J7NV87_9MAGN</name>
<accession>A0A7J7NV87</accession>
<dbReference type="PANTHER" id="PTHR11787:SF10">
    <property type="entry name" value="GUANOSINE NUCLEOTIDE DIPHOSPHATE DISSOCIATION INHIBITOR"/>
    <property type="match status" value="1"/>
</dbReference>
<dbReference type="GO" id="GO:0008289">
    <property type="term" value="F:lipid binding"/>
    <property type="evidence" value="ECO:0007669"/>
    <property type="project" value="InterPro"/>
</dbReference>
<dbReference type="Pfam" id="PF01852">
    <property type="entry name" value="START"/>
    <property type="match status" value="1"/>
</dbReference>